<organism evidence="2 3">
    <name type="scientific">Imshaugia aleurites</name>
    <dbReference type="NCBI Taxonomy" id="172621"/>
    <lineage>
        <taxon>Eukaryota</taxon>
        <taxon>Fungi</taxon>
        <taxon>Dikarya</taxon>
        <taxon>Ascomycota</taxon>
        <taxon>Pezizomycotina</taxon>
        <taxon>Lecanoromycetes</taxon>
        <taxon>OSLEUM clade</taxon>
        <taxon>Lecanoromycetidae</taxon>
        <taxon>Lecanorales</taxon>
        <taxon>Lecanorineae</taxon>
        <taxon>Parmeliaceae</taxon>
        <taxon>Imshaugia</taxon>
    </lineage>
</organism>
<dbReference type="AlphaFoldDB" id="A0A8H3FYJ3"/>
<dbReference type="EMBL" id="CAJPDT010000055">
    <property type="protein sequence ID" value="CAF9929826.1"/>
    <property type="molecule type" value="Genomic_DNA"/>
</dbReference>
<reference evidence="2" key="1">
    <citation type="submission" date="2021-03" db="EMBL/GenBank/DDBJ databases">
        <authorList>
            <person name="Tagirdzhanova G."/>
        </authorList>
    </citation>
    <scope>NUCLEOTIDE SEQUENCE</scope>
</reference>
<accession>A0A8H3FYJ3</accession>
<dbReference type="Proteomes" id="UP000664534">
    <property type="component" value="Unassembled WGS sequence"/>
</dbReference>
<dbReference type="OrthoDB" id="5419710at2759"/>
<gene>
    <name evidence="2" type="ORF">IMSHALPRED_008005</name>
</gene>
<evidence type="ECO:0000313" key="3">
    <source>
        <dbReference type="Proteomes" id="UP000664534"/>
    </source>
</evidence>
<sequence>MSIIQRSKFSNSTDASTLSPSTDITFRDPAIVSTLPFDPYYVRRYKTEEVLERTVRRWVWFDEALNIDPTLGALSYLPTEIRRHIWETVLQCNDTLSADGLWEYERMHGAPFNLSAYYFGFGRRWFSQGSANGIRLVSSSVRAEFEDVFLSMRTFRFNNPENLDAFINHLTDYQLSRLHSIAIGLSVHVPTRIGKWMGSMTRLPSSLQDIHLRIYPARNGWFEIGRTMWDDVDGREYDQEDVGLLDALVKQALQSAPKARVTICGAAKEHQLSTKCQAAVDAIIANSRQHGPKA</sequence>
<name>A0A8H3FYJ3_9LECA</name>
<feature type="region of interest" description="Disordered" evidence="1">
    <location>
        <begin position="1"/>
        <end position="20"/>
    </location>
</feature>
<proteinExistence type="predicted"/>
<keyword evidence="3" id="KW-1185">Reference proteome</keyword>
<protein>
    <submittedName>
        <fullName evidence="2">Uncharacterized protein</fullName>
    </submittedName>
</protein>
<evidence type="ECO:0000256" key="1">
    <source>
        <dbReference type="SAM" id="MobiDB-lite"/>
    </source>
</evidence>
<comment type="caution">
    <text evidence="2">The sequence shown here is derived from an EMBL/GenBank/DDBJ whole genome shotgun (WGS) entry which is preliminary data.</text>
</comment>
<evidence type="ECO:0000313" key="2">
    <source>
        <dbReference type="EMBL" id="CAF9929826.1"/>
    </source>
</evidence>